<name>W2MTL6_PHYNI</name>
<dbReference type="Proteomes" id="UP000054532">
    <property type="component" value="Unassembled WGS sequence"/>
</dbReference>
<dbReference type="EMBL" id="KI694486">
    <property type="protein sequence ID" value="ETM39676.1"/>
    <property type="molecule type" value="Genomic_DNA"/>
</dbReference>
<proteinExistence type="predicted"/>
<accession>W2MTL6</accession>
<protein>
    <submittedName>
        <fullName evidence="2">Uncharacterized protein</fullName>
    </submittedName>
</protein>
<organism evidence="2">
    <name type="scientific">Phytophthora nicotianae</name>
    <name type="common">Potato buckeye rot agent</name>
    <name type="synonym">Phytophthora parasitica</name>
    <dbReference type="NCBI Taxonomy" id="4792"/>
    <lineage>
        <taxon>Eukaryota</taxon>
        <taxon>Sar</taxon>
        <taxon>Stramenopiles</taxon>
        <taxon>Oomycota</taxon>
        <taxon>Peronosporomycetes</taxon>
        <taxon>Peronosporales</taxon>
        <taxon>Peronosporaceae</taxon>
        <taxon>Phytophthora</taxon>
    </lineage>
</organism>
<evidence type="ECO:0000313" key="2">
    <source>
        <dbReference type="EMBL" id="ETM39676.1"/>
    </source>
</evidence>
<feature type="region of interest" description="Disordered" evidence="1">
    <location>
        <begin position="16"/>
        <end position="39"/>
    </location>
</feature>
<sequence length="66" mass="7648">MEERLVGVNWFRRAAESFNDPKPPGLQRDEHRASNREPDAAAGQFEALHDGPVPLFRRQFDRCVEQ</sequence>
<dbReference type="AlphaFoldDB" id="W2MTL6"/>
<feature type="compositionally biased region" description="Basic and acidic residues" evidence="1">
    <location>
        <begin position="27"/>
        <end position="39"/>
    </location>
</feature>
<evidence type="ECO:0000256" key="1">
    <source>
        <dbReference type="SAM" id="MobiDB-lite"/>
    </source>
</evidence>
<reference evidence="2" key="1">
    <citation type="submission" date="2013-11" db="EMBL/GenBank/DDBJ databases">
        <title>The Genome Sequence of Phytophthora parasitica IAC_01/95.</title>
        <authorList>
            <consortium name="The Broad Institute Genomics Platform"/>
            <person name="Russ C."/>
            <person name="Tyler B."/>
            <person name="Panabieres F."/>
            <person name="Shan W."/>
            <person name="Tripathy S."/>
            <person name="Grunwald N."/>
            <person name="Machado M."/>
            <person name="Johnson C.S."/>
            <person name="Arredondo F."/>
            <person name="Hong C."/>
            <person name="Coffey M."/>
            <person name="Young S.K."/>
            <person name="Zeng Q."/>
            <person name="Gargeya S."/>
            <person name="Fitzgerald M."/>
            <person name="Abouelleil A."/>
            <person name="Alvarado L."/>
            <person name="Chapman S.B."/>
            <person name="Gainer-Dewar J."/>
            <person name="Goldberg J."/>
            <person name="Griggs A."/>
            <person name="Gujja S."/>
            <person name="Hansen M."/>
            <person name="Howarth C."/>
            <person name="Imamovic A."/>
            <person name="Ireland A."/>
            <person name="Larimer J."/>
            <person name="McCowan C."/>
            <person name="Murphy C."/>
            <person name="Pearson M."/>
            <person name="Poon T.W."/>
            <person name="Priest M."/>
            <person name="Roberts A."/>
            <person name="Saif S."/>
            <person name="Shea T."/>
            <person name="Sykes S."/>
            <person name="Wortman J."/>
            <person name="Nusbaum C."/>
            <person name="Birren B."/>
        </authorList>
    </citation>
    <scope>NUCLEOTIDE SEQUENCE [LARGE SCALE GENOMIC DNA]</scope>
    <source>
        <strain evidence="2">IAC_01/95</strain>
    </source>
</reference>
<gene>
    <name evidence="2" type="ORF">L914_14180</name>
</gene>